<dbReference type="EMBL" id="NPKH01000023">
    <property type="protein sequence ID" value="PAP94014.1"/>
    <property type="molecule type" value="Genomic_DNA"/>
</dbReference>
<dbReference type="Proteomes" id="UP000215931">
    <property type="component" value="Unassembled WGS sequence"/>
</dbReference>
<proteinExistence type="predicted"/>
<sequence>MTPDDDKDPPLTEPIVISDAFVEGIDIERIDGDVRLIGWVTHAEEHRIVARLVLPDSVCRALVRDLRKALSGGH</sequence>
<reference evidence="1 2" key="1">
    <citation type="submission" date="2017-08" db="EMBL/GenBank/DDBJ databases">
        <title>Mesorhizobium wenxinae sp. nov., a novel rhizobial species isolated from root nodules of chickpea (Cicer arietinum L.).</title>
        <authorList>
            <person name="Zhang J."/>
        </authorList>
    </citation>
    <scope>NUCLEOTIDE SEQUENCE [LARGE SCALE GENOMIC DNA]</scope>
    <source>
        <strain evidence="2">WYCCWR 10019</strain>
    </source>
</reference>
<keyword evidence="2" id="KW-1185">Reference proteome</keyword>
<gene>
    <name evidence="1" type="ORF">CIT31_16745</name>
</gene>
<name>A0A271KEX0_9HYPH</name>
<protein>
    <submittedName>
        <fullName evidence="1">Uncharacterized protein</fullName>
    </submittedName>
</protein>
<comment type="caution">
    <text evidence="1">The sequence shown here is derived from an EMBL/GenBank/DDBJ whole genome shotgun (WGS) entry which is preliminary data.</text>
</comment>
<accession>A0A271KEX0</accession>
<organism evidence="1 2">
    <name type="scientific">Mesorhizobium wenxiniae</name>
    <dbReference type="NCBI Taxonomy" id="2014805"/>
    <lineage>
        <taxon>Bacteria</taxon>
        <taxon>Pseudomonadati</taxon>
        <taxon>Pseudomonadota</taxon>
        <taxon>Alphaproteobacteria</taxon>
        <taxon>Hyphomicrobiales</taxon>
        <taxon>Phyllobacteriaceae</taxon>
        <taxon>Mesorhizobium</taxon>
    </lineage>
</organism>
<evidence type="ECO:0000313" key="1">
    <source>
        <dbReference type="EMBL" id="PAP94014.1"/>
    </source>
</evidence>
<evidence type="ECO:0000313" key="2">
    <source>
        <dbReference type="Proteomes" id="UP000215931"/>
    </source>
</evidence>
<dbReference type="AlphaFoldDB" id="A0A271KEX0"/>